<evidence type="ECO:0000313" key="4">
    <source>
        <dbReference type="Proteomes" id="UP000623795"/>
    </source>
</evidence>
<comment type="caution">
    <text evidence="3">The sequence shown here is derived from an EMBL/GenBank/DDBJ whole genome shotgun (WGS) entry which is preliminary data.</text>
</comment>
<dbReference type="PANTHER" id="PTHR34846:SF10">
    <property type="entry name" value="CYTOPLASMIC PROTEIN"/>
    <property type="match status" value="1"/>
</dbReference>
<evidence type="ECO:0000313" key="3">
    <source>
        <dbReference type="EMBL" id="NMG44580.1"/>
    </source>
</evidence>
<dbReference type="Gene3D" id="1.20.1290.10">
    <property type="entry name" value="AhpD-like"/>
    <property type="match status" value="1"/>
</dbReference>
<accession>A0ABX1Q116</accession>
<dbReference type="InterPro" id="IPR029032">
    <property type="entry name" value="AhpD-like"/>
</dbReference>
<dbReference type="Pfam" id="PF02627">
    <property type="entry name" value="CMD"/>
    <property type="match status" value="1"/>
</dbReference>
<feature type="region of interest" description="Disordered" evidence="1">
    <location>
        <begin position="187"/>
        <end position="210"/>
    </location>
</feature>
<name>A0ABX1Q116_9RHOO</name>
<sequence length="210" mass="22860">MKPGGSRIPTDPRHRFPWYARLVFANQRRRYGCELEPARLWARTPKVFAALSLLYGALDRRRSPIEPALRSLITVRVSQINWCAFCVDINSATCLKRGVSEPQLAELAGFEQSAQFDARQKAALAYAEAMTRTDAGVDDALMARLRSHFGDDAIIELTALVAFQNMSSKFNAALAVAPQGFCRTGGGRAGATDSIPHADSTAAGGHQHGN</sequence>
<dbReference type="RefSeq" id="WP_169256438.1">
    <property type="nucleotide sequence ID" value="NZ_WTVN01000018.1"/>
</dbReference>
<dbReference type="InterPro" id="IPR004675">
    <property type="entry name" value="AhpD_core"/>
</dbReference>
<proteinExistence type="predicted"/>
<dbReference type="NCBIfam" id="TIGR00778">
    <property type="entry name" value="ahpD_dom"/>
    <property type="match status" value="1"/>
</dbReference>
<evidence type="ECO:0000256" key="1">
    <source>
        <dbReference type="SAM" id="MobiDB-lite"/>
    </source>
</evidence>
<protein>
    <submittedName>
        <fullName evidence="3">Carboxymuconolactone decarboxylase family protein</fullName>
    </submittedName>
</protein>
<reference evidence="3 4" key="1">
    <citation type="submission" date="2019-12" db="EMBL/GenBank/DDBJ databases">
        <title>Comparative genomics gives insights into the taxonomy of the Azoarcus-Aromatoleum group and reveals separate origins of nif in the plant-associated Azoarcus and non-plant-associated Aromatoleum sub-groups.</title>
        <authorList>
            <person name="Lafos M."/>
            <person name="Maluk M."/>
            <person name="Batista M."/>
            <person name="Junghare M."/>
            <person name="Carmona M."/>
            <person name="Faoro H."/>
            <person name="Cruz L.M."/>
            <person name="Battistoni F."/>
            <person name="De Souza E."/>
            <person name="Pedrosa F."/>
            <person name="Chen W.-M."/>
            <person name="Poole P.S."/>
            <person name="Dixon R.A."/>
            <person name="James E.K."/>
        </authorList>
    </citation>
    <scope>NUCLEOTIDE SEQUENCE [LARGE SCALE GENOMIC DNA]</scope>
    <source>
        <strain evidence="3 4">Td21</strain>
    </source>
</reference>
<dbReference type="PANTHER" id="PTHR34846">
    <property type="entry name" value="4-CARBOXYMUCONOLACTONE DECARBOXYLASE FAMILY PROTEIN (AFU_ORTHOLOGUE AFUA_6G11590)"/>
    <property type="match status" value="1"/>
</dbReference>
<organism evidence="3 4">
    <name type="scientific">Aromatoleum toluvorans</name>
    <dbReference type="NCBI Taxonomy" id="92002"/>
    <lineage>
        <taxon>Bacteria</taxon>
        <taxon>Pseudomonadati</taxon>
        <taxon>Pseudomonadota</taxon>
        <taxon>Betaproteobacteria</taxon>
        <taxon>Rhodocyclales</taxon>
        <taxon>Rhodocyclaceae</taxon>
        <taxon>Aromatoleum</taxon>
    </lineage>
</organism>
<gene>
    <name evidence="3" type="ORF">GPA22_12675</name>
</gene>
<dbReference type="SUPFAM" id="SSF69118">
    <property type="entry name" value="AhpD-like"/>
    <property type="match status" value="1"/>
</dbReference>
<dbReference type="EMBL" id="WTVN01000018">
    <property type="protein sequence ID" value="NMG44580.1"/>
    <property type="molecule type" value="Genomic_DNA"/>
</dbReference>
<dbReference type="Proteomes" id="UP000623795">
    <property type="component" value="Unassembled WGS sequence"/>
</dbReference>
<keyword evidence="4" id="KW-1185">Reference proteome</keyword>
<evidence type="ECO:0000259" key="2">
    <source>
        <dbReference type="Pfam" id="PF02627"/>
    </source>
</evidence>
<feature type="domain" description="Carboxymuconolactone decarboxylase-like" evidence="2">
    <location>
        <begin position="45"/>
        <end position="129"/>
    </location>
</feature>
<dbReference type="InterPro" id="IPR003779">
    <property type="entry name" value="CMD-like"/>
</dbReference>